<evidence type="ECO:0000256" key="3">
    <source>
        <dbReference type="ARBA" id="ARBA00022840"/>
    </source>
</evidence>
<dbReference type="PRINTS" id="PR00304">
    <property type="entry name" value="TCOMPLEXTCP1"/>
</dbReference>
<dbReference type="InterPro" id="IPR027410">
    <property type="entry name" value="TCP-1-like_intermed_sf"/>
</dbReference>
<dbReference type="Gene3D" id="1.10.560.10">
    <property type="entry name" value="GroEL-like equatorial domain"/>
    <property type="match status" value="1"/>
</dbReference>
<organism evidence="7 8">
    <name type="scientific">Leptobrachium leishanense</name>
    <name type="common">Leishan spiny toad</name>
    <dbReference type="NCBI Taxonomy" id="445787"/>
    <lineage>
        <taxon>Eukaryota</taxon>
        <taxon>Metazoa</taxon>
        <taxon>Chordata</taxon>
        <taxon>Craniata</taxon>
        <taxon>Vertebrata</taxon>
        <taxon>Euteleostomi</taxon>
        <taxon>Amphibia</taxon>
        <taxon>Batrachia</taxon>
        <taxon>Anura</taxon>
        <taxon>Pelobatoidea</taxon>
        <taxon>Megophryidae</taxon>
        <taxon>Leptobrachium</taxon>
    </lineage>
</organism>
<dbReference type="InterPro" id="IPR017998">
    <property type="entry name" value="Chaperone_TCP-1"/>
</dbReference>
<dbReference type="AlphaFoldDB" id="A0A8C5M618"/>
<keyword evidence="8" id="KW-1185">Reference proteome</keyword>
<dbReference type="GO" id="GO:0005524">
    <property type="term" value="F:ATP binding"/>
    <property type="evidence" value="ECO:0007669"/>
    <property type="project" value="UniProtKB-KW"/>
</dbReference>
<dbReference type="Ensembl" id="ENSLLET00000008736.1">
    <property type="protein sequence ID" value="ENSLLEP00000008402.1"/>
    <property type="gene ID" value="ENSLLEG00000005343.1"/>
</dbReference>
<dbReference type="InterPro" id="IPR027413">
    <property type="entry name" value="GROEL-like_equatorial_sf"/>
</dbReference>
<evidence type="ECO:0000313" key="8">
    <source>
        <dbReference type="Proteomes" id="UP000694569"/>
    </source>
</evidence>
<accession>A0A8C5M618</accession>
<dbReference type="Pfam" id="PF00118">
    <property type="entry name" value="Cpn60_TCP1"/>
    <property type="match status" value="1"/>
</dbReference>
<evidence type="ECO:0000256" key="2">
    <source>
        <dbReference type="ARBA" id="ARBA00022741"/>
    </source>
</evidence>
<name>A0A8C5M618_9ANUR</name>
<evidence type="ECO:0000256" key="4">
    <source>
        <dbReference type="ARBA" id="ARBA00023186"/>
    </source>
</evidence>
<dbReference type="GO" id="GO:0140662">
    <property type="term" value="F:ATP-dependent protein folding chaperone"/>
    <property type="evidence" value="ECO:0007669"/>
    <property type="project" value="InterPro"/>
</dbReference>
<gene>
    <name evidence="7" type="primary">BBS10</name>
</gene>
<dbReference type="Gene3D" id="3.30.260.10">
    <property type="entry name" value="TCP-1-like chaperonin intermediate domain"/>
    <property type="match status" value="1"/>
</dbReference>
<dbReference type="InterPro" id="IPR002423">
    <property type="entry name" value="Cpn60/GroEL/TCP-1"/>
</dbReference>
<dbReference type="Proteomes" id="UP000694569">
    <property type="component" value="Unplaced"/>
</dbReference>
<dbReference type="InterPro" id="IPR042619">
    <property type="entry name" value="BBS10"/>
</dbReference>
<evidence type="ECO:0000256" key="5">
    <source>
        <dbReference type="RuleBase" id="RU004187"/>
    </source>
</evidence>
<dbReference type="GO" id="GO:0051131">
    <property type="term" value="P:chaperone-mediated protein complex assembly"/>
    <property type="evidence" value="ECO:0007669"/>
    <property type="project" value="InterPro"/>
</dbReference>
<dbReference type="InterPro" id="IPR027409">
    <property type="entry name" value="GroEL-like_apical_dom_sf"/>
</dbReference>
<dbReference type="PANTHER" id="PTHR14667">
    <property type="entry name" value="BARDET-BIEDL SYNDROME 10 PROTEIN"/>
    <property type="match status" value="1"/>
</dbReference>
<evidence type="ECO:0000256" key="6">
    <source>
        <dbReference type="SAM" id="MobiDB-lite"/>
    </source>
</evidence>
<keyword evidence="2 5" id="KW-0547">Nucleotide-binding</keyword>
<comment type="similarity">
    <text evidence="1 5">Belongs to the TCP-1 chaperonin family.</text>
</comment>
<dbReference type="Gene3D" id="3.50.7.10">
    <property type="entry name" value="GroEL"/>
    <property type="match status" value="1"/>
</dbReference>
<sequence length="773" mass="85346">MLQLQEQQLRSHSSPPDIRALSSKRRSRSSMSGNAATGSNLLKQLSVRFFRPLLCAVIGSCSGFFGGANPDVFAGFGVHSPGFAVTKMQTCVKELDINKVRLVAESLESIVRGCFGPDGRHVLFIKSTGELLITKDGKKILECLLLDHPVARTIVKSALDHSGVTGDGVKSFIILLCSVLRELQAVAEKEDGLVSSENSLGQDGYRRQRHLLKRIGDRLATFQREVLEHIIRKSLAQHVLSVFSTSSKEIQLCRESLQSVLDTFFSGRIRYHNRGFISRLACDFFQKCLSCTAGAFEVVDLIDRFFPELHTDVQGLGVGNSRILPGVILHREFSLYCPAEGEHRALIVAEHIHQSLSASDVDISVCSNAHLQLCQSSLQQRTEKIIKRLHNHQIKLILSHVKQAEIVHYFAKQYGLSVVDCLLPEEIDLVRRISGVSPQTSLLPDDVLSGHLSDVFSVTSYQPIVLGTKKYVHLTLSSALGFHPHCVIMCGPVKGLTDQLISAFHSAFKMLKQLFQPADYRWEQTAVTPDHCIPNKSTPVLEIGNSCSHDQKKTACLASSLQGIHPVMDADQISTSETGLGDCKVNVNKMNPSDMCTKEERETPQYVPTSTSESIDQYPYTHNVPKYLFMSPVATVSQTHSVSLASAGLVLPGGGTFEILLHHHLGHFARTCMDRELTVTCNIIRDAVLCIPHCIYGLRKGNARLPAVYSQVIGQYQTKESKETALVGLESVCCKYQLLLSVLHCVSKLATIDFIIGTKRAPCNIRQDSDDEI</sequence>
<keyword evidence="4 5" id="KW-0143">Chaperone</keyword>
<dbReference type="SUPFAM" id="SSF48592">
    <property type="entry name" value="GroEL equatorial domain-like"/>
    <property type="match status" value="1"/>
</dbReference>
<reference evidence="7" key="1">
    <citation type="submission" date="2025-08" db="UniProtKB">
        <authorList>
            <consortium name="Ensembl"/>
        </authorList>
    </citation>
    <scope>IDENTIFICATION</scope>
</reference>
<evidence type="ECO:0000256" key="1">
    <source>
        <dbReference type="ARBA" id="ARBA00008020"/>
    </source>
</evidence>
<proteinExistence type="inferred from homology"/>
<keyword evidence="3 5" id="KW-0067">ATP-binding</keyword>
<dbReference type="OrthoDB" id="9393833at2759"/>
<evidence type="ECO:0000313" key="7">
    <source>
        <dbReference type="Ensembl" id="ENSLLEP00000008402.1"/>
    </source>
</evidence>
<reference evidence="7" key="2">
    <citation type="submission" date="2025-09" db="UniProtKB">
        <authorList>
            <consortium name="Ensembl"/>
        </authorList>
    </citation>
    <scope>IDENTIFICATION</scope>
</reference>
<feature type="compositionally biased region" description="Polar residues" evidence="6">
    <location>
        <begin position="1"/>
        <end position="14"/>
    </location>
</feature>
<feature type="region of interest" description="Disordered" evidence="6">
    <location>
        <begin position="1"/>
        <end position="35"/>
    </location>
</feature>
<dbReference type="PANTHER" id="PTHR14667:SF2">
    <property type="entry name" value="BARDET-BIEDL SYNDROME 10 PROTEIN"/>
    <property type="match status" value="1"/>
</dbReference>
<protein>
    <submittedName>
        <fullName evidence="7">Bardet-Biedl syndrome 10</fullName>
    </submittedName>
</protein>
<dbReference type="GeneTree" id="ENSGT00390000002417"/>